<reference evidence="1 2" key="1">
    <citation type="journal article" date="2023" name="Microbiol. Resour. Announc.">
        <title>Complete Genome Sequence of the First Colistin-Resistant Raoultella electrica Strain.</title>
        <authorList>
            <person name="Aldeia C."/>
            <person name="Campos-Madueno E.I."/>
            <person name="Sendi P."/>
            <person name="Endimiani A."/>
        </authorList>
    </citation>
    <scope>NUCLEOTIDE SEQUENCE [LARGE SCALE GENOMIC DNA]</scope>
    <source>
        <strain evidence="1 2">S2-IND-01-C</strain>
    </source>
</reference>
<dbReference type="Proteomes" id="UP001210130">
    <property type="component" value="Chromosome"/>
</dbReference>
<dbReference type="RefSeq" id="WP_064349317.1">
    <property type="nucleotide sequence ID" value="NZ_CP112887.1"/>
</dbReference>
<proteinExistence type="predicted"/>
<accession>A0AAJ5UCX8</accession>
<gene>
    <name evidence="1" type="ORF">OR613_19100</name>
</gene>
<dbReference type="AlphaFoldDB" id="A0AAJ5UCX8"/>
<evidence type="ECO:0000313" key="2">
    <source>
        <dbReference type="Proteomes" id="UP001210130"/>
    </source>
</evidence>
<keyword evidence="2" id="KW-1185">Reference proteome</keyword>
<sequence length="156" mass="17343">MRFLLTLALCLSLLGCDSTDEKVIKVAKSTIAEQLMDPDAAKFSDVFVHRGEKGTTNKSNDSKKKVNYQFFTVCGSVNGKNAFGAYTGKTRFIVNLVDVDSESKPSVIHSAYENEGLRSSAVSAKKTEKPESLFEYIYWNKDCADEHHPKTYTGIK</sequence>
<dbReference type="EMBL" id="CP112887">
    <property type="protein sequence ID" value="WBW60111.1"/>
    <property type="molecule type" value="Genomic_DNA"/>
</dbReference>
<protein>
    <recommendedName>
        <fullName evidence="3">Lipoprotein</fullName>
    </recommendedName>
</protein>
<organism evidence="1 2">
    <name type="scientific">Klebsiella electrica</name>
    <dbReference type="NCBI Taxonomy" id="1259973"/>
    <lineage>
        <taxon>Bacteria</taxon>
        <taxon>Pseudomonadati</taxon>
        <taxon>Pseudomonadota</taxon>
        <taxon>Gammaproteobacteria</taxon>
        <taxon>Enterobacterales</taxon>
        <taxon>Enterobacteriaceae</taxon>
        <taxon>Klebsiella/Raoultella group</taxon>
        <taxon>Klebsiella</taxon>
    </lineage>
</organism>
<evidence type="ECO:0000313" key="1">
    <source>
        <dbReference type="EMBL" id="WBW60111.1"/>
    </source>
</evidence>
<evidence type="ECO:0008006" key="3">
    <source>
        <dbReference type="Google" id="ProtNLM"/>
    </source>
</evidence>
<name>A0AAJ5UCX8_9ENTR</name>
<dbReference type="PROSITE" id="PS51257">
    <property type="entry name" value="PROKAR_LIPOPROTEIN"/>
    <property type="match status" value="1"/>
</dbReference>